<dbReference type="RefSeq" id="WP_014239103.1">
    <property type="nucleotide sequence ID" value="NC_016617.1"/>
</dbReference>
<dbReference type="AlphaFoldDB" id="A0A9P1NKU8"/>
<evidence type="ECO:0000313" key="1">
    <source>
        <dbReference type="EMBL" id="CCC96783.1"/>
    </source>
</evidence>
<name>A0A9P1NKU8_9PROT</name>
<reference evidence="1 2" key="1">
    <citation type="journal article" date="2011" name="PLoS Genet.">
        <title>Azospirillum genomes reveal transition of bacteria from aquatic to terrestrial environments.</title>
        <authorList>
            <person name="Wisniewski-Dye F."/>
            <person name="Borziak K."/>
            <person name="Khalsa-Moyers G."/>
            <person name="Alexandre G."/>
            <person name="Sukharnikov L.O."/>
            <person name="Wuichet K."/>
            <person name="Hurst G.B."/>
            <person name="McDonald W.H."/>
            <person name="Robertson J.S."/>
            <person name="Barbe V."/>
            <person name="Calteau A."/>
            <person name="Rouy Z."/>
            <person name="Mangenot S."/>
            <person name="Prigent-Combaret C."/>
            <person name="Normand P."/>
            <person name="Boyer M."/>
            <person name="Siguier P."/>
            <person name="Dessaux Y."/>
            <person name="Elmerich C."/>
            <person name="Condemine G."/>
            <person name="Krishnen G."/>
            <person name="Kennedy I."/>
            <person name="Paterson A.H."/>
            <person name="Gonzalez V."/>
            <person name="Mavingui P."/>
            <person name="Zhulin I.B."/>
        </authorList>
    </citation>
    <scope>NUCLEOTIDE SEQUENCE [LARGE SCALE GENOMIC DNA]</scope>
    <source>
        <strain evidence="1 2">Sp245</strain>
    </source>
</reference>
<gene>
    <name evidence="1" type="ORF">AZOBR_20030</name>
</gene>
<dbReference type="GeneID" id="79396044"/>
<keyword evidence="2" id="KW-1185">Reference proteome</keyword>
<dbReference type="EMBL" id="HE577327">
    <property type="protein sequence ID" value="CCC96783.1"/>
    <property type="molecule type" value="Genomic_DNA"/>
</dbReference>
<proteinExistence type="predicted"/>
<evidence type="ECO:0000313" key="2">
    <source>
        <dbReference type="Proteomes" id="UP000007319"/>
    </source>
</evidence>
<protein>
    <submittedName>
        <fullName evidence="1">Uncharacterized protein</fullName>
    </submittedName>
</protein>
<dbReference type="Proteomes" id="UP000007319">
    <property type="component" value="Chromosome"/>
</dbReference>
<sequence length="40" mass="4361">MMDLDLVVLVGAMAAALAGLAAARPAMKPVRVRSRNRRRR</sequence>
<accession>A0A9P1NKU8</accession>
<dbReference type="KEGG" id="abs:AZOBR_20030"/>
<organism evidence="1 2">
    <name type="scientific">Azospirillum baldaniorum</name>
    <dbReference type="NCBI Taxonomy" id="1064539"/>
    <lineage>
        <taxon>Bacteria</taxon>
        <taxon>Pseudomonadati</taxon>
        <taxon>Pseudomonadota</taxon>
        <taxon>Alphaproteobacteria</taxon>
        <taxon>Rhodospirillales</taxon>
        <taxon>Azospirillaceae</taxon>
        <taxon>Azospirillum</taxon>
    </lineage>
</organism>